<evidence type="ECO:0000313" key="2">
    <source>
        <dbReference type="Proteomes" id="UP001321477"/>
    </source>
</evidence>
<dbReference type="EMBL" id="AP027734">
    <property type="protein sequence ID" value="BDZ54855.1"/>
    <property type="molecule type" value="Genomic_DNA"/>
</dbReference>
<dbReference type="Proteomes" id="UP001321477">
    <property type="component" value="Chromosome"/>
</dbReference>
<accession>A0ABN6YFN4</accession>
<sequence length="70" mass="7245">MVGAGRRLATELVVIRASAIHEIHMVPGTALALDIAAFRGRSAAASAALIDAPPVRVDSGRRPSSVPWGM</sequence>
<organism evidence="1 2">
    <name type="scientific">Agromyces marinus</name>
    <dbReference type="NCBI Taxonomy" id="1389020"/>
    <lineage>
        <taxon>Bacteria</taxon>
        <taxon>Bacillati</taxon>
        <taxon>Actinomycetota</taxon>
        <taxon>Actinomycetes</taxon>
        <taxon>Micrococcales</taxon>
        <taxon>Microbacteriaceae</taxon>
        <taxon>Agromyces</taxon>
    </lineage>
</organism>
<name>A0ABN6YFN4_9MICO</name>
<gene>
    <name evidence="1" type="ORF">GCM10025870_19280</name>
</gene>
<keyword evidence="2" id="KW-1185">Reference proteome</keyword>
<protein>
    <submittedName>
        <fullName evidence="1">Uncharacterized protein</fullName>
    </submittedName>
</protein>
<proteinExistence type="predicted"/>
<evidence type="ECO:0000313" key="1">
    <source>
        <dbReference type="EMBL" id="BDZ54855.1"/>
    </source>
</evidence>
<reference evidence="2" key="1">
    <citation type="journal article" date="2019" name="Int. J. Syst. Evol. Microbiol.">
        <title>The Global Catalogue of Microorganisms (GCM) 10K type strain sequencing project: providing services to taxonomists for standard genome sequencing and annotation.</title>
        <authorList>
            <consortium name="The Broad Institute Genomics Platform"/>
            <consortium name="The Broad Institute Genome Sequencing Center for Infectious Disease"/>
            <person name="Wu L."/>
            <person name="Ma J."/>
        </authorList>
    </citation>
    <scope>NUCLEOTIDE SEQUENCE [LARGE SCALE GENOMIC DNA]</scope>
    <source>
        <strain evidence="2">NBRC 109019</strain>
    </source>
</reference>